<dbReference type="KEGG" id="tmn:UCRPA7_6544"/>
<organism evidence="1 2">
    <name type="scientific">Phaeoacremonium minimum (strain UCR-PA7)</name>
    <name type="common">Esca disease fungus</name>
    <name type="synonym">Togninia minima</name>
    <dbReference type="NCBI Taxonomy" id="1286976"/>
    <lineage>
        <taxon>Eukaryota</taxon>
        <taxon>Fungi</taxon>
        <taxon>Dikarya</taxon>
        <taxon>Ascomycota</taxon>
        <taxon>Pezizomycotina</taxon>
        <taxon>Sordariomycetes</taxon>
        <taxon>Sordariomycetidae</taxon>
        <taxon>Togniniales</taxon>
        <taxon>Togniniaceae</taxon>
        <taxon>Phaeoacremonium</taxon>
    </lineage>
</organism>
<name>R8BFA4_PHAM7</name>
<dbReference type="OrthoDB" id="5410926at2759"/>
<reference evidence="2" key="1">
    <citation type="journal article" date="2013" name="Genome Announc.">
        <title>Draft genome sequence of the ascomycete Phaeoacremonium aleophilum strain UCR-PA7, a causal agent of the esca disease complex in grapevines.</title>
        <authorList>
            <person name="Blanco-Ulate B."/>
            <person name="Rolshausen P."/>
            <person name="Cantu D."/>
        </authorList>
    </citation>
    <scope>NUCLEOTIDE SEQUENCE [LARGE SCALE GENOMIC DNA]</scope>
    <source>
        <strain evidence="2">UCR-PA7</strain>
    </source>
</reference>
<evidence type="ECO:0000313" key="2">
    <source>
        <dbReference type="Proteomes" id="UP000014074"/>
    </source>
</evidence>
<dbReference type="HOGENOM" id="CLU_068709_1_0_1"/>
<dbReference type="RefSeq" id="XP_007917272.1">
    <property type="nucleotide sequence ID" value="XM_007919081.1"/>
</dbReference>
<dbReference type="EMBL" id="KB933247">
    <property type="protein sequence ID" value="EON97974.1"/>
    <property type="molecule type" value="Genomic_DNA"/>
</dbReference>
<accession>R8BFA4</accession>
<dbReference type="AlphaFoldDB" id="R8BFA4"/>
<dbReference type="GeneID" id="19327211"/>
<evidence type="ECO:0000313" key="1">
    <source>
        <dbReference type="EMBL" id="EON97974.1"/>
    </source>
</evidence>
<sequence>MRSKQATLRSSAVSLFLAATIFFPNIALASLQPFIPAETAAAAAAPVLRSPLKRQTAGCIANTFSCASQGAAFANICCANGQVCALDASNQPACCPSGAVCTGTAPASYVPPSTATAAASVSYVANSYFSFPYIPTSFGDRAACTSAVSQCSANYAACTSDLQGANAGAGAGYGVTIIVPGGGGTTVAGATQVSLAPTSASSICSSLSSVACFGLQSSQCTQSGTTNGFVVGGSGNIARPTAMPCVGVVGAVAAGVGLGVMGI</sequence>
<proteinExistence type="predicted"/>
<dbReference type="PANTHER" id="PTHR39599">
    <property type="entry name" value="GPI-ANCHORED PROTEIN (EUROFUNG)-RELATED-RELATED"/>
    <property type="match status" value="1"/>
</dbReference>
<keyword evidence="2" id="KW-1185">Reference proteome</keyword>
<gene>
    <name evidence="1" type="ORF">UCRPA7_6544</name>
</gene>
<dbReference type="eggNOG" id="ENOG502SQGD">
    <property type="taxonomic scope" value="Eukaryota"/>
</dbReference>
<protein>
    <submittedName>
        <fullName evidence="1">Putative gpi-anchored protein</fullName>
    </submittedName>
</protein>
<dbReference type="Proteomes" id="UP000014074">
    <property type="component" value="Unassembled WGS sequence"/>
</dbReference>
<dbReference type="PANTHER" id="PTHR39599:SF1">
    <property type="entry name" value="GPI-ANCHORED PROTEIN (EUROFUNG)"/>
    <property type="match status" value="1"/>
</dbReference>